<keyword evidence="2" id="KW-1185">Reference proteome</keyword>
<dbReference type="STRING" id="204536.SULAZ_1093"/>
<dbReference type="eggNOG" id="ENOG502ZRRN">
    <property type="taxonomic scope" value="Bacteria"/>
</dbReference>
<dbReference type="RefSeq" id="WP_012673930.1">
    <property type="nucleotide sequence ID" value="NC_012438.1"/>
</dbReference>
<dbReference type="AlphaFoldDB" id="C1DVC8"/>
<evidence type="ECO:0000313" key="1">
    <source>
        <dbReference type="EMBL" id="ACN98608.1"/>
    </source>
</evidence>
<accession>C1DVC8</accession>
<dbReference type="EMBL" id="CP001229">
    <property type="protein sequence ID" value="ACN98608.1"/>
    <property type="molecule type" value="Genomic_DNA"/>
</dbReference>
<reference evidence="1 2" key="1">
    <citation type="journal article" date="2009" name="J. Bacteriol.">
        <title>Complete and draft genome sequences of six members of the Aquificales.</title>
        <authorList>
            <person name="Reysenbach A.L."/>
            <person name="Hamamura N."/>
            <person name="Podar M."/>
            <person name="Griffiths E."/>
            <person name="Ferreira S."/>
            <person name="Hochstein R."/>
            <person name="Heidelberg J."/>
            <person name="Johnson J."/>
            <person name="Mead D."/>
            <person name="Pohorille A."/>
            <person name="Sarmiento M."/>
            <person name="Schweighofer K."/>
            <person name="Seshadri R."/>
            <person name="Voytek M.A."/>
        </authorList>
    </citation>
    <scope>NUCLEOTIDE SEQUENCE [LARGE SCALE GENOMIC DNA]</scope>
    <source>
        <strain evidence="2">Az-Fu1 / DSM 15241 / OCM 825</strain>
    </source>
</reference>
<protein>
    <recommendedName>
        <fullName evidence="3">FlgN protein</fullName>
    </recommendedName>
</protein>
<sequence>MGKKEIQDLFERLKDLLLVEKDLIVKAINDSQAVDQLNKVVEEKREVLLKLANYNPEDFKGFENMVREIQDLSKSNMILSQANLKFIESVFDSIFENASTYSTEGQIKKQSSSIINKKA</sequence>
<proteinExistence type="predicted"/>
<name>C1DVC8_SULAA</name>
<evidence type="ECO:0008006" key="3">
    <source>
        <dbReference type="Google" id="ProtNLM"/>
    </source>
</evidence>
<gene>
    <name evidence="1" type="ordered locus">SULAZ_1093</name>
</gene>
<dbReference type="HOGENOM" id="CLU_165556_0_0_0"/>
<evidence type="ECO:0000313" key="2">
    <source>
        <dbReference type="Proteomes" id="UP000001369"/>
    </source>
</evidence>
<dbReference type="KEGG" id="saf:SULAZ_1093"/>
<dbReference type="OrthoDB" id="15010at2"/>
<organism evidence="1 2">
    <name type="scientific">Sulfurihydrogenibium azorense (strain DSM 15241 / OCM 825 / Az-Fu1)</name>
    <dbReference type="NCBI Taxonomy" id="204536"/>
    <lineage>
        <taxon>Bacteria</taxon>
        <taxon>Pseudomonadati</taxon>
        <taxon>Aquificota</taxon>
        <taxon>Aquificia</taxon>
        <taxon>Aquificales</taxon>
        <taxon>Hydrogenothermaceae</taxon>
        <taxon>Sulfurihydrogenibium</taxon>
    </lineage>
</organism>
<dbReference type="Proteomes" id="UP000001369">
    <property type="component" value="Chromosome"/>
</dbReference>